<evidence type="ECO:0000259" key="2">
    <source>
        <dbReference type="Pfam" id="PF14358"/>
    </source>
</evidence>
<dbReference type="RefSeq" id="WP_042679209.1">
    <property type="nucleotide sequence ID" value="NZ_CP006965.1"/>
</dbReference>
<accession>W0I4X9</accession>
<dbReference type="AlphaFoldDB" id="W0I4X9"/>
<evidence type="ECO:0000313" key="3">
    <source>
        <dbReference type="EMBL" id="AHF79485.1"/>
    </source>
</evidence>
<keyword evidence="1" id="KW-0812">Transmembrane</keyword>
<reference evidence="3 4" key="1">
    <citation type="journal article" date="2014" name="Int. J. Syst. Evol. Microbiol.">
        <title>Thermococcus paralvinellae sp. nov. and Thermococcus cleftensis sp. nov. of hyperthermophilic heterotrophs from deep-sea hydrothermal vents.</title>
        <authorList>
            <person name="Hensley S.A."/>
            <person name="Jung J.H."/>
            <person name="Park C.S."/>
            <person name="Holden J.F."/>
        </authorList>
    </citation>
    <scope>NUCLEOTIDE SEQUENCE [LARGE SCALE GENOMIC DNA]</scope>
    <source>
        <strain evidence="3 4">ES1</strain>
    </source>
</reference>
<protein>
    <recommendedName>
        <fullName evidence="2">Flavinylation-associated cytochrome domain-containing protein</fullName>
    </recommendedName>
</protein>
<evidence type="ECO:0000313" key="4">
    <source>
        <dbReference type="Proteomes" id="UP000019027"/>
    </source>
</evidence>
<sequence length="80" mass="9212">MSFKLRMWVSLTLFVLWLITGITGIFLLIGPLFAKWGISLPISLMDTIHIYVGFAFFGLSVVHVALNWSAMKNYFRKLMQ</sequence>
<dbReference type="KEGG" id="ths:TES1_0088"/>
<gene>
    <name evidence="3" type="ORF">TES1_0088</name>
</gene>
<feature type="transmembrane region" description="Helical" evidence="1">
    <location>
        <begin position="50"/>
        <end position="70"/>
    </location>
</feature>
<name>W0I4X9_9EURY</name>
<dbReference type="Pfam" id="PF14358">
    <property type="entry name" value="DUF4405"/>
    <property type="match status" value="1"/>
</dbReference>
<proteinExistence type="predicted"/>
<dbReference type="OrthoDB" id="99628at2157"/>
<keyword evidence="1" id="KW-1133">Transmembrane helix</keyword>
<organism evidence="3 4">
    <name type="scientific">Thermococcus paralvinellae</name>
    <dbReference type="NCBI Taxonomy" id="582419"/>
    <lineage>
        <taxon>Archaea</taxon>
        <taxon>Methanobacteriati</taxon>
        <taxon>Methanobacteriota</taxon>
        <taxon>Thermococci</taxon>
        <taxon>Thermococcales</taxon>
        <taxon>Thermococcaceae</taxon>
        <taxon>Thermococcus</taxon>
    </lineage>
</organism>
<keyword evidence="1" id="KW-0472">Membrane</keyword>
<dbReference type="HOGENOM" id="CLU_2629903_0_0_2"/>
<dbReference type="GeneID" id="24906576"/>
<evidence type="ECO:0000256" key="1">
    <source>
        <dbReference type="SAM" id="Phobius"/>
    </source>
</evidence>
<dbReference type="InterPro" id="IPR025517">
    <property type="entry name" value="DUF4405"/>
</dbReference>
<keyword evidence="4" id="KW-1185">Reference proteome</keyword>
<dbReference type="EMBL" id="CP006965">
    <property type="protein sequence ID" value="AHF79485.1"/>
    <property type="molecule type" value="Genomic_DNA"/>
</dbReference>
<dbReference type="Proteomes" id="UP000019027">
    <property type="component" value="Chromosome"/>
</dbReference>
<feature type="domain" description="Flavinylation-associated cytochrome" evidence="2">
    <location>
        <begin position="8"/>
        <end position="68"/>
    </location>
</feature>
<dbReference type="STRING" id="582419.TES1_0088"/>